<dbReference type="OrthoDB" id="1246558at2759"/>
<evidence type="ECO:0000313" key="3">
    <source>
        <dbReference type="Proteomes" id="UP000824120"/>
    </source>
</evidence>
<keyword evidence="3" id="KW-1185">Reference proteome</keyword>
<name>A0A9J6AYG4_SOLCO</name>
<protein>
    <recommendedName>
        <fullName evidence="1">F-box associated beta-propeller type 3 domain-containing protein</fullName>
    </recommendedName>
</protein>
<dbReference type="NCBIfam" id="TIGR01640">
    <property type="entry name" value="F_box_assoc_1"/>
    <property type="match status" value="1"/>
</dbReference>
<dbReference type="AlphaFoldDB" id="A0A9J6AYG4"/>
<gene>
    <name evidence="2" type="ORF">H5410_001158</name>
</gene>
<dbReference type="PANTHER" id="PTHR31111">
    <property type="entry name" value="BNAA05G37150D PROTEIN-RELATED"/>
    <property type="match status" value="1"/>
</dbReference>
<accession>A0A9J6AYG4</accession>
<dbReference type="Proteomes" id="UP000824120">
    <property type="component" value="Chromosome 1"/>
</dbReference>
<organism evidence="2 3">
    <name type="scientific">Solanum commersonii</name>
    <name type="common">Commerson's wild potato</name>
    <name type="synonym">Commerson's nightshade</name>
    <dbReference type="NCBI Taxonomy" id="4109"/>
    <lineage>
        <taxon>Eukaryota</taxon>
        <taxon>Viridiplantae</taxon>
        <taxon>Streptophyta</taxon>
        <taxon>Embryophyta</taxon>
        <taxon>Tracheophyta</taxon>
        <taxon>Spermatophyta</taxon>
        <taxon>Magnoliopsida</taxon>
        <taxon>eudicotyledons</taxon>
        <taxon>Gunneridae</taxon>
        <taxon>Pentapetalae</taxon>
        <taxon>asterids</taxon>
        <taxon>lamiids</taxon>
        <taxon>Solanales</taxon>
        <taxon>Solanaceae</taxon>
        <taxon>Solanoideae</taxon>
        <taxon>Solaneae</taxon>
        <taxon>Solanum</taxon>
    </lineage>
</organism>
<dbReference type="InterPro" id="IPR017451">
    <property type="entry name" value="F-box-assoc_interact_dom"/>
</dbReference>
<reference evidence="2 3" key="1">
    <citation type="submission" date="2020-09" db="EMBL/GenBank/DDBJ databases">
        <title>De no assembly of potato wild relative species, Solanum commersonii.</title>
        <authorList>
            <person name="Cho K."/>
        </authorList>
    </citation>
    <scope>NUCLEOTIDE SEQUENCE [LARGE SCALE GENOMIC DNA]</scope>
    <source>
        <strain evidence="2">LZ3.2</strain>
        <tissue evidence="2">Leaf</tissue>
    </source>
</reference>
<dbReference type="Pfam" id="PF08268">
    <property type="entry name" value="FBA_3"/>
    <property type="match status" value="2"/>
</dbReference>
<dbReference type="PANTHER" id="PTHR31111:SF138">
    <property type="entry name" value="F-BOX ASSOCIATED DOMAIN-CONTAINING PROTEIN"/>
    <property type="match status" value="1"/>
</dbReference>
<evidence type="ECO:0000313" key="2">
    <source>
        <dbReference type="EMBL" id="KAG5629441.1"/>
    </source>
</evidence>
<dbReference type="EMBL" id="JACXVP010000001">
    <property type="protein sequence ID" value="KAG5629441.1"/>
    <property type="molecule type" value="Genomic_DNA"/>
</dbReference>
<dbReference type="InterPro" id="IPR013187">
    <property type="entry name" value="F-box-assoc_dom_typ3"/>
</dbReference>
<evidence type="ECO:0000259" key="1">
    <source>
        <dbReference type="Pfam" id="PF08268"/>
    </source>
</evidence>
<proteinExistence type="predicted"/>
<comment type="caution">
    <text evidence="2">The sequence shown here is derived from an EMBL/GenBank/DDBJ whole genome shotgun (WGS) entry which is preliminary data.</text>
</comment>
<feature type="domain" description="F-box associated beta-propeller type 3" evidence="1">
    <location>
        <begin position="310"/>
        <end position="565"/>
    </location>
</feature>
<sequence length="583" mass="67898">MRFKCVTKFFNSLVFESNFTDIHRCRSLTLPGGKKFILHGSKFYCTADQQKENGKNVDSILQIERFGELPFHIHVDPRLNCVDDLFLLWQPLSVQPATILNPSIREVRFLPNQKEGFSLCHFSLGFKPKENKYKVLSTAKYDQEGYIKNRAFDVKTENSKLIELVDESQWWHYELIEVKGKLGVLLYEKRPDGHIHLWVLGQTQEKDEWENHTIHFPSTWKDIQPDVMSSCTSSDGEILFTANLKSGLPVKSLMRFKCVSRLCNSLVFKSDFVDMHRCHSMTRPGTKFFLHEKKAVYSVEQEKGGNMSASLFQLPERFIEPTNKSRINCANGLFCVWQPSTVRSAVIFNPGTREVRSLPRPHKGTSCGNYLIGFEPQENKYKVFLSEKLSGYRQQWVLTLGIDESWRQTQSIFPSILYGKRGVCISGVIYQLFESAHKSAIAAVDVKSENFKIITLWNEFTWLCYYHLIEVKGKLAVVDCHMVKNSFHLWILEHSLKAEWKRHVIQFPSNWNYKVPGPISFCMSRDGNIVLIRNFNSSALCWCYDLNVTRRRWRKIEIKELPEETRIYGIYSYVETLDMLRVL</sequence>
<feature type="domain" description="F-box associated beta-propeller type 3" evidence="1">
    <location>
        <begin position="152"/>
        <end position="243"/>
    </location>
</feature>